<evidence type="ECO:0000313" key="2">
    <source>
        <dbReference type="EMBL" id="KAL0364357.1"/>
    </source>
</evidence>
<organism evidence="2">
    <name type="scientific">Sesamum angustifolium</name>
    <dbReference type="NCBI Taxonomy" id="2727405"/>
    <lineage>
        <taxon>Eukaryota</taxon>
        <taxon>Viridiplantae</taxon>
        <taxon>Streptophyta</taxon>
        <taxon>Embryophyta</taxon>
        <taxon>Tracheophyta</taxon>
        <taxon>Spermatophyta</taxon>
        <taxon>Magnoliopsida</taxon>
        <taxon>eudicotyledons</taxon>
        <taxon>Gunneridae</taxon>
        <taxon>Pentapetalae</taxon>
        <taxon>asterids</taxon>
        <taxon>lamiids</taxon>
        <taxon>Lamiales</taxon>
        <taxon>Pedaliaceae</taxon>
        <taxon>Sesamum</taxon>
    </lineage>
</organism>
<feature type="compositionally biased region" description="Basic and acidic residues" evidence="1">
    <location>
        <begin position="153"/>
        <end position="180"/>
    </location>
</feature>
<comment type="caution">
    <text evidence="2">The sequence shown here is derived from an EMBL/GenBank/DDBJ whole genome shotgun (WGS) entry which is preliminary data.</text>
</comment>
<feature type="compositionally biased region" description="Basic and acidic residues" evidence="1">
    <location>
        <begin position="194"/>
        <end position="204"/>
    </location>
</feature>
<feature type="compositionally biased region" description="Polar residues" evidence="1">
    <location>
        <begin position="72"/>
        <end position="84"/>
    </location>
</feature>
<feature type="compositionally biased region" description="Basic and acidic residues" evidence="1">
    <location>
        <begin position="130"/>
        <end position="146"/>
    </location>
</feature>
<proteinExistence type="predicted"/>
<feature type="compositionally biased region" description="Polar residues" evidence="1">
    <location>
        <begin position="182"/>
        <end position="193"/>
    </location>
</feature>
<reference evidence="2" key="2">
    <citation type="journal article" date="2024" name="Plant">
        <title>Genomic evolution and insights into agronomic trait innovations of Sesamum species.</title>
        <authorList>
            <person name="Miao H."/>
            <person name="Wang L."/>
            <person name="Qu L."/>
            <person name="Liu H."/>
            <person name="Sun Y."/>
            <person name="Le M."/>
            <person name="Wang Q."/>
            <person name="Wei S."/>
            <person name="Zheng Y."/>
            <person name="Lin W."/>
            <person name="Duan Y."/>
            <person name="Cao H."/>
            <person name="Xiong S."/>
            <person name="Wang X."/>
            <person name="Wei L."/>
            <person name="Li C."/>
            <person name="Ma Q."/>
            <person name="Ju M."/>
            <person name="Zhao R."/>
            <person name="Li G."/>
            <person name="Mu C."/>
            <person name="Tian Q."/>
            <person name="Mei H."/>
            <person name="Zhang T."/>
            <person name="Gao T."/>
            <person name="Zhang H."/>
        </authorList>
    </citation>
    <scope>NUCLEOTIDE SEQUENCE</scope>
    <source>
        <strain evidence="2">G01</strain>
    </source>
</reference>
<feature type="region of interest" description="Disordered" evidence="1">
    <location>
        <begin position="44"/>
        <end position="223"/>
    </location>
</feature>
<dbReference type="AlphaFoldDB" id="A0AAW2Q9A6"/>
<dbReference type="PANTHER" id="PTHR46992:SF1">
    <property type="entry name" value="GYF DOMAIN-CONTAINING PROTEIN"/>
    <property type="match status" value="1"/>
</dbReference>
<protein>
    <submittedName>
        <fullName evidence="2">Uncharacterized protein</fullName>
    </submittedName>
</protein>
<dbReference type="EMBL" id="JACGWK010000003">
    <property type="protein sequence ID" value="KAL0364357.1"/>
    <property type="molecule type" value="Genomic_DNA"/>
</dbReference>
<feature type="region of interest" description="Disordered" evidence="1">
    <location>
        <begin position="250"/>
        <end position="274"/>
    </location>
</feature>
<reference evidence="2" key="1">
    <citation type="submission" date="2020-06" db="EMBL/GenBank/DDBJ databases">
        <authorList>
            <person name="Li T."/>
            <person name="Hu X."/>
            <person name="Zhang T."/>
            <person name="Song X."/>
            <person name="Zhang H."/>
            <person name="Dai N."/>
            <person name="Sheng W."/>
            <person name="Hou X."/>
            <person name="Wei L."/>
        </authorList>
    </citation>
    <scope>NUCLEOTIDE SEQUENCE</scope>
    <source>
        <strain evidence="2">G01</strain>
        <tissue evidence="2">Leaf</tissue>
    </source>
</reference>
<sequence>MAESKIDLPEDLIVSKPSDQSWILKASTGKDEDKGLVGLLDESKDQAVSESIPLSPQWLYAKPNEPKMDTRGPSSLSLGSSADLNQKEVWRSDTPEDKKDWRRIAPEPDSGRRWREEERETGLLGRRDRKKMDRRVDNAPGRETENRSLPAADRWHDVGPDDKEKDARVEKRTDVEKEESQGESQTYASNSRSFPERESDTRDKWRPRHRMEGNTGGSGSYRAAPGFGLERGRIEGSNVGFTVGRGRSSVSILRPPSAGPIGTTPYDRSENVPGKPNLSTGTFVYPRAKLLDIYRGKLYKAILNDIWKGKIKSSGASYSSSRKGGSADNVSELEDLEFTNGSRVSISADVAEDIPDNFQKASVAIDETSVENIFYTNLPKIDFTSGKTADHGEKYGTSAAMNGKDLDIGGLQALSGSRFDAFQPNVADSAANQQPVFDSMKSAASFDFNNKLPARPTLFLLCQLQSSIWMESCI</sequence>
<name>A0AAW2Q9A6_9LAMI</name>
<feature type="compositionally biased region" description="Basic and acidic residues" evidence="1">
    <location>
        <begin position="85"/>
        <end position="121"/>
    </location>
</feature>
<gene>
    <name evidence="2" type="ORF">Sangu_0533300</name>
</gene>
<accession>A0AAW2Q9A6</accession>
<dbReference type="PANTHER" id="PTHR46992">
    <property type="entry name" value="GYF DOMAIN-CONTAINING PROTEIN"/>
    <property type="match status" value="1"/>
</dbReference>
<evidence type="ECO:0000256" key="1">
    <source>
        <dbReference type="SAM" id="MobiDB-lite"/>
    </source>
</evidence>